<gene>
    <name evidence="1" type="ORF">GGR23_002909</name>
</gene>
<name>A0A7W6J843_9HYPH</name>
<evidence type="ECO:0000313" key="2">
    <source>
        <dbReference type="Proteomes" id="UP000528286"/>
    </source>
</evidence>
<evidence type="ECO:0000313" key="1">
    <source>
        <dbReference type="EMBL" id="MBB4065702.1"/>
    </source>
</evidence>
<sequence length="51" mass="5856">MPTVMRIGGYRVVIYLKTTDLPMFMYWARMDLPYSPSIVTGGRWNSGKAKV</sequence>
<proteinExistence type="predicted"/>
<accession>A0A7W6J843</accession>
<dbReference type="Proteomes" id="UP000528286">
    <property type="component" value="Unassembled WGS sequence"/>
</dbReference>
<dbReference type="AlphaFoldDB" id="A0A7W6J843"/>
<comment type="caution">
    <text evidence="1">The sequence shown here is derived from an EMBL/GenBank/DDBJ whole genome shotgun (WGS) entry which is preliminary data.</text>
</comment>
<reference evidence="1 2" key="1">
    <citation type="submission" date="2020-08" db="EMBL/GenBank/DDBJ databases">
        <title>Genomic Encyclopedia of Type Strains, Phase IV (KMG-IV): sequencing the most valuable type-strain genomes for metagenomic binning, comparative biology and taxonomic classification.</title>
        <authorList>
            <person name="Goeker M."/>
        </authorList>
    </citation>
    <scope>NUCLEOTIDE SEQUENCE [LARGE SCALE GENOMIC DNA]</scope>
    <source>
        <strain evidence="1 2">DSM 29853</strain>
    </source>
</reference>
<organism evidence="1 2">
    <name type="scientific">Gellertiella hungarica</name>
    <dbReference type="NCBI Taxonomy" id="1572859"/>
    <lineage>
        <taxon>Bacteria</taxon>
        <taxon>Pseudomonadati</taxon>
        <taxon>Pseudomonadota</taxon>
        <taxon>Alphaproteobacteria</taxon>
        <taxon>Hyphomicrobiales</taxon>
        <taxon>Rhizobiaceae</taxon>
        <taxon>Gellertiella</taxon>
    </lineage>
</organism>
<keyword evidence="2" id="KW-1185">Reference proteome</keyword>
<protein>
    <submittedName>
        <fullName evidence="1">Uncharacterized protein</fullName>
    </submittedName>
</protein>
<dbReference type="EMBL" id="JACIEZ010000005">
    <property type="protein sequence ID" value="MBB4065702.1"/>
    <property type="molecule type" value="Genomic_DNA"/>
</dbReference>